<dbReference type="PROSITE" id="PS51257">
    <property type="entry name" value="PROKAR_LIPOPROTEIN"/>
    <property type="match status" value="1"/>
</dbReference>
<sequence length="226" mass="26374">MGRFLLQLPWSNLFSTLQSCEEKLKLFTELINLGLDIIMPKLSVKVHETDRSRLTAQLKGLITRRQKAIGSNNQSLYKILRNKLNRERKRCRSAYYESKVKDLGDTKPRDWWREVKQICGTAKCTGRDLSSILHADLACDDESVLAGKINHSFLIVMRDYARSDRDLIAITFLQMVIYQYLSTSFRLPENLELIITIINPNHQYHRRYWMIENPSRPQASASCRSH</sequence>
<organism evidence="1 2">
    <name type="scientific">Paramuricea clavata</name>
    <name type="common">Red gorgonian</name>
    <name type="synonym">Violescent sea-whip</name>
    <dbReference type="NCBI Taxonomy" id="317549"/>
    <lineage>
        <taxon>Eukaryota</taxon>
        <taxon>Metazoa</taxon>
        <taxon>Cnidaria</taxon>
        <taxon>Anthozoa</taxon>
        <taxon>Octocorallia</taxon>
        <taxon>Malacalcyonacea</taxon>
        <taxon>Plexauridae</taxon>
        <taxon>Paramuricea</taxon>
    </lineage>
</organism>
<comment type="caution">
    <text evidence="1">The sequence shown here is derived from an EMBL/GenBank/DDBJ whole genome shotgun (WGS) entry which is preliminary data.</text>
</comment>
<dbReference type="PANTHER" id="PTHR47510">
    <property type="entry name" value="REVERSE TRANSCRIPTASE DOMAIN-CONTAINING PROTEIN"/>
    <property type="match status" value="1"/>
</dbReference>
<dbReference type="OrthoDB" id="10037236at2759"/>
<evidence type="ECO:0000313" key="1">
    <source>
        <dbReference type="EMBL" id="CAB4036472.1"/>
    </source>
</evidence>
<reference evidence="1" key="1">
    <citation type="submission" date="2020-04" db="EMBL/GenBank/DDBJ databases">
        <authorList>
            <person name="Alioto T."/>
            <person name="Alioto T."/>
            <person name="Gomez Garrido J."/>
        </authorList>
    </citation>
    <scope>NUCLEOTIDE SEQUENCE</scope>
    <source>
        <strain evidence="1">A484AB</strain>
    </source>
</reference>
<protein>
    <submittedName>
        <fullName evidence="1">Uncharacterized protein</fullName>
    </submittedName>
</protein>
<feature type="non-terminal residue" evidence="1">
    <location>
        <position position="1"/>
    </location>
</feature>
<dbReference type="PANTHER" id="PTHR47510:SF3">
    <property type="entry name" value="ENDO_EXONUCLEASE_PHOSPHATASE DOMAIN-CONTAINING PROTEIN"/>
    <property type="match status" value="1"/>
</dbReference>
<proteinExistence type="predicted"/>
<dbReference type="Proteomes" id="UP001152795">
    <property type="component" value="Unassembled WGS sequence"/>
</dbReference>
<accession>A0A7D9LTZ6</accession>
<keyword evidence="2" id="KW-1185">Reference proteome</keyword>
<dbReference type="AlphaFoldDB" id="A0A7D9LTZ6"/>
<evidence type="ECO:0000313" key="2">
    <source>
        <dbReference type="Proteomes" id="UP001152795"/>
    </source>
</evidence>
<name>A0A7D9LTZ6_PARCT</name>
<dbReference type="EMBL" id="CACRXK020022076">
    <property type="protein sequence ID" value="CAB4036472.1"/>
    <property type="molecule type" value="Genomic_DNA"/>
</dbReference>
<gene>
    <name evidence="1" type="ORF">PACLA_8A044522</name>
</gene>